<protein>
    <recommendedName>
        <fullName evidence="3">DUF1997 family protein</fullName>
    </recommendedName>
</protein>
<dbReference type="PANTHER" id="PTHR34133">
    <property type="entry name" value="OS07G0633000 PROTEIN"/>
    <property type="match status" value="1"/>
</dbReference>
<evidence type="ECO:0000313" key="1">
    <source>
        <dbReference type="EMBL" id="KAK9741102.1"/>
    </source>
</evidence>
<gene>
    <name evidence="1" type="ORF">RND81_03G081700</name>
</gene>
<dbReference type="InterPro" id="IPR018971">
    <property type="entry name" value="DUF1997"/>
</dbReference>
<keyword evidence="2" id="KW-1185">Reference proteome</keyword>
<dbReference type="PANTHER" id="PTHR34133:SF8">
    <property type="entry name" value="OS07G0633000 PROTEIN"/>
    <property type="match status" value="1"/>
</dbReference>
<reference evidence="1" key="1">
    <citation type="submission" date="2024-03" db="EMBL/GenBank/DDBJ databases">
        <title>WGS assembly of Saponaria officinalis var. Norfolk2.</title>
        <authorList>
            <person name="Jenkins J."/>
            <person name="Shu S."/>
            <person name="Grimwood J."/>
            <person name="Barry K."/>
            <person name="Goodstein D."/>
            <person name="Schmutz J."/>
            <person name="Leebens-Mack J."/>
            <person name="Osbourn A."/>
        </authorList>
    </citation>
    <scope>NUCLEOTIDE SEQUENCE [LARGE SCALE GENOMIC DNA]</scope>
    <source>
        <strain evidence="1">JIC</strain>
    </source>
</reference>
<proteinExistence type="predicted"/>
<dbReference type="EMBL" id="JBDFQZ010000003">
    <property type="protein sequence ID" value="KAK9741102.1"/>
    <property type="molecule type" value="Genomic_DNA"/>
</dbReference>
<comment type="caution">
    <text evidence="1">The sequence shown here is derived from an EMBL/GenBank/DDBJ whole genome shotgun (WGS) entry which is preliminary data.</text>
</comment>
<evidence type="ECO:0008006" key="3">
    <source>
        <dbReference type="Google" id="ProtNLM"/>
    </source>
</evidence>
<dbReference type="AlphaFoldDB" id="A0AAW1M8T2"/>
<dbReference type="Proteomes" id="UP001443914">
    <property type="component" value="Unassembled WGS sequence"/>
</dbReference>
<organism evidence="1 2">
    <name type="scientific">Saponaria officinalis</name>
    <name type="common">Common soapwort</name>
    <name type="synonym">Lychnis saponaria</name>
    <dbReference type="NCBI Taxonomy" id="3572"/>
    <lineage>
        <taxon>Eukaryota</taxon>
        <taxon>Viridiplantae</taxon>
        <taxon>Streptophyta</taxon>
        <taxon>Embryophyta</taxon>
        <taxon>Tracheophyta</taxon>
        <taxon>Spermatophyta</taxon>
        <taxon>Magnoliopsida</taxon>
        <taxon>eudicotyledons</taxon>
        <taxon>Gunneridae</taxon>
        <taxon>Pentapetalae</taxon>
        <taxon>Caryophyllales</taxon>
        <taxon>Caryophyllaceae</taxon>
        <taxon>Caryophylleae</taxon>
        <taxon>Saponaria</taxon>
    </lineage>
</organism>
<name>A0AAW1M8T2_SAPOF</name>
<sequence>MGEVCAREIAGVIWSSCGSSKRRSIRAAGVMSQAVTKVKSQTAAMRVSMNAQMVNHPPSTYSSTISTDIPLYESPSASFDQYLEDKPRVFRAMFPDKQRSQRLNEEEWRVHMLPIEFMFMTVFPVIDMRLRCKTSGKEYPPGISPAISKVLELDIVRWELQGLDDAAKPTQFSLGVKGALYPDRRGLRTRLKGQLEMTISVILPPMLTLVPEYMLRSVSETVLTRLVENMKDKVNSNLLADYSKFRREQQMKLV</sequence>
<dbReference type="Pfam" id="PF09366">
    <property type="entry name" value="DUF1997"/>
    <property type="match status" value="1"/>
</dbReference>
<evidence type="ECO:0000313" key="2">
    <source>
        <dbReference type="Proteomes" id="UP001443914"/>
    </source>
</evidence>
<accession>A0AAW1M8T2</accession>